<proteinExistence type="predicted"/>
<gene>
    <name evidence="1" type="ORF">HMPREF0765_0267</name>
</gene>
<dbReference type="InterPro" id="IPR032466">
    <property type="entry name" value="Metal_Hydrolase"/>
</dbReference>
<evidence type="ECO:0000313" key="2">
    <source>
        <dbReference type="Proteomes" id="UP000006241"/>
    </source>
</evidence>
<dbReference type="Pfam" id="PF01244">
    <property type="entry name" value="Peptidase_M19"/>
    <property type="match status" value="1"/>
</dbReference>
<dbReference type="EMBL" id="ACHB01000004">
    <property type="protein sequence ID" value="EEI94151.1"/>
    <property type="molecule type" value="Genomic_DNA"/>
</dbReference>
<organism evidence="1 2">
    <name type="scientific">Sphingobacterium spiritivorum ATCC 33300</name>
    <dbReference type="NCBI Taxonomy" id="525372"/>
    <lineage>
        <taxon>Bacteria</taxon>
        <taxon>Pseudomonadati</taxon>
        <taxon>Bacteroidota</taxon>
        <taxon>Sphingobacteriia</taxon>
        <taxon>Sphingobacteriales</taxon>
        <taxon>Sphingobacteriaceae</taxon>
        <taxon>Sphingobacterium</taxon>
    </lineage>
</organism>
<name>C2FSG1_SPHSI</name>
<dbReference type="GO" id="GO:0070573">
    <property type="term" value="F:metallodipeptidase activity"/>
    <property type="evidence" value="ECO:0007669"/>
    <property type="project" value="InterPro"/>
</dbReference>
<dbReference type="GO" id="GO:0006508">
    <property type="term" value="P:proteolysis"/>
    <property type="evidence" value="ECO:0007669"/>
    <property type="project" value="InterPro"/>
</dbReference>
<dbReference type="PANTHER" id="PTHR10443:SF12">
    <property type="entry name" value="DIPEPTIDASE"/>
    <property type="match status" value="1"/>
</dbReference>
<dbReference type="HOGENOM" id="CLU_031404_1_0_10"/>
<sequence length="369" mass="41706">MPVKEKSLFKQNAMFIFDAHLDLSMNAMEWNRDLRNNVHTLRQLEQGMDDKPDRGRATVSFPDLRKGNIGIVVATQIARFVKPDSLIPGWNSQQQAWAQTQAQISWYKCMEEAGEMVSITDVQSLQQHIALWNNGTPNDKKPIGYILSLEGADSIVDISYVERAYNYGLRAIGPAHYGPGCYANGTDSTGVIGKRGIELLKEMERLHIILDATHLCDDAFWQALDNYSGPVWASHNNCRSLVNHNRQYDDAQIKELIAHGAVIGGALDAWMLVPDWKRGLSTPLSMQCNLETVFKHMDHICQLAGNTFHIGIGSDLDGAFGTEQCPYDLDTIADLQKLVLIFRDHGYSEEDLKNIFHQNWINFLMKNWN</sequence>
<protein>
    <submittedName>
        <fullName evidence="1">Renal dipeptidase family protein</fullName>
    </submittedName>
</protein>
<dbReference type="SUPFAM" id="SSF51556">
    <property type="entry name" value="Metallo-dependent hydrolases"/>
    <property type="match status" value="1"/>
</dbReference>
<dbReference type="Proteomes" id="UP000006241">
    <property type="component" value="Unassembled WGS sequence"/>
</dbReference>
<dbReference type="Gene3D" id="3.20.20.140">
    <property type="entry name" value="Metal-dependent hydrolases"/>
    <property type="match status" value="1"/>
</dbReference>
<accession>C2FSG1</accession>
<dbReference type="AlphaFoldDB" id="C2FSG1"/>
<dbReference type="PROSITE" id="PS51365">
    <property type="entry name" value="RENAL_DIPEPTIDASE_2"/>
    <property type="match status" value="1"/>
</dbReference>
<dbReference type="PANTHER" id="PTHR10443">
    <property type="entry name" value="MICROSOMAL DIPEPTIDASE"/>
    <property type="match status" value="1"/>
</dbReference>
<dbReference type="InterPro" id="IPR008257">
    <property type="entry name" value="Pept_M19"/>
</dbReference>
<comment type="caution">
    <text evidence="1">The sequence shown here is derived from an EMBL/GenBank/DDBJ whole genome shotgun (WGS) entry which is preliminary data.</text>
</comment>
<reference evidence="1 2" key="1">
    <citation type="submission" date="2009-01" db="EMBL/GenBank/DDBJ databases">
        <authorList>
            <person name="Qin X."/>
            <person name="Bachman B."/>
            <person name="Battles P."/>
            <person name="Bell A."/>
            <person name="Bess C."/>
            <person name="Bickham C."/>
            <person name="Chaboub L."/>
            <person name="Chen D."/>
            <person name="Coyle M."/>
            <person name="Deiros D.R."/>
            <person name="Dinh H."/>
            <person name="Forbes L."/>
            <person name="Fowler G."/>
            <person name="Francisco L."/>
            <person name="Fu Q."/>
            <person name="Gubbala S."/>
            <person name="Hale W."/>
            <person name="Han Y."/>
            <person name="Hemphill L."/>
            <person name="Highlander S.K."/>
            <person name="Hirani K."/>
            <person name="Hogues M."/>
            <person name="Jackson L."/>
            <person name="Jakkamsetti A."/>
            <person name="Javaid M."/>
            <person name="Jiang H."/>
            <person name="Korchina V."/>
            <person name="Kovar C."/>
            <person name="Lara F."/>
            <person name="Lee S."/>
            <person name="Mata R."/>
            <person name="Mathew T."/>
            <person name="Moen C."/>
            <person name="Morales K."/>
            <person name="Munidasa M."/>
            <person name="Nazareth L."/>
            <person name="Ngo R."/>
            <person name="Nguyen L."/>
            <person name="Okwuonu G."/>
            <person name="Ongeri F."/>
            <person name="Patil S."/>
            <person name="Petrosino J."/>
            <person name="Pham C."/>
            <person name="Pham P."/>
            <person name="Pu L.-L."/>
            <person name="Puazo M."/>
            <person name="Raj R."/>
            <person name="Reid J."/>
            <person name="Rouhana J."/>
            <person name="Saada N."/>
            <person name="Shang Y."/>
            <person name="Simmons D."/>
            <person name="Thornton R."/>
            <person name="Warren J."/>
            <person name="Weissenberger G."/>
            <person name="Zhang J."/>
            <person name="Zhang L."/>
            <person name="Zhou C."/>
            <person name="Zhu D."/>
            <person name="Muzny D."/>
            <person name="Worley K."/>
            <person name="Gibbs R."/>
        </authorList>
    </citation>
    <scope>NUCLEOTIDE SEQUENCE [LARGE SCALE GENOMIC DNA]</scope>
    <source>
        <strain evidence="1 2">ATCC 33300</strain>
    </source>
</reference>
<evidence type="ECO:0000313" key="1">
    <source>
        <dbReference type="EMBL" id="EEI94151.1"/>
    </source>
</evidence>